<evidence type="ECO:0000313" key="2">
    <source>
        <dbReference type="Proteomes" id="UP000187406"/>
    </source>
</evidence>
<organism evidence="1 2">
    <name type="scientific">Cephalotus follicularis</name>
    <name type="common">Albany pitcher plant</name>
    <dbReference type="NCBI Taxonomy" id="3775"/>
    <lineage>
        <taxon>Eukaryota</taxon>
        <taxon>Viridiplantae</taxon>
        <taxon>Streptophyta</taxon>
        <taxon>Embryophyta</taxon>
        <taxon>Tracheophyta</taxon>
        <taxon>Spermatophyta</taxon>
        <taxon>Magnoliopsida</taxon>
        <taxon>eudicotyledons</taxon>
        <taxon>Gunneridae</taxon>
        <taxon>Pentapetalae</taxon>
        <taxon>rosids</taxon>
        <taxon>fabids</taxon>
        <taxon>Oxalidales</taxon>
        <taxon>Cephalotaceae</taxon>
        <taxon>Cephalotus</taxon>
    </lineage>
</organism>
<proteinExistence type="predicted"/>
<accession>A0A1Q3AP01</accession>
<protein>
    <submittedName>
        <fullName evidence="1">UBN2_2 domain-containing protein</fullName>
    </submittedName>
</protein>
<comment type="caution">
    <text evidence="1">The sequence shown here is derived from an EMBL/GenBank/DDBJ whole genome shotgun (WGS) entry which is preliminary data.</text>
</comment>
<dbReference type="InParanoid" id="A0A1Q3AP01"/>
<gene>
    <name evidence="1" type="ORF">CFOL_v3_00897</name>
</gene>
<reference evidence="2" key="1">
    <citation type="submission" date="2016-04" db="EMBL/GenBank/DDBJ databases">
        <title>Cephalotus genome sequencing.</title>
        <authorList>
            <person name="Fukushima K."/>
            <person name="Hasebe M."/>
            <person name="Fang X."/>
        </authorList>
    </citation>
    <scope>NUCLEOTIDE SEQUENCE [LARGE SCALE GENOMIC DNA]</scope>
    <source>
        <strain evidence="2">cv. St1</strain>
    </source>
</reference>
<dbReference type="Proteomes" id="UP000187406">
    <property type="component" value="Unassembled WGS sequence"/>
</dbReference>
<dbReference type="AlphaFoldDB" id="A0A1Q3AP01"/>
<evidence type="ECO:0000313" key="1">
    <source>
        <dbReference type="EMBL" id="GAV57360.1"/>
    </source>
</evidence>
<sequence>MYKKEYKNSMTEHMRIMFAMIRDLKNVGNVLSDEQQAVIRSLPDSWISMRQIMISRTLLMCLAMWSLRLSTRKRPALLLFFPKGENIMYIGPRAREREK</sequence>
<dbReference type="EMBL" id="BDDD01000028">
    <property type="protein sequence ID" value="GAV57360.1"/>
    <property type="molecule type" value="Genomic_DNA"/>
</dbReference>
<keyword evidence="2" id="KW-1185">Reference proteome</keyword>
<name>A0A1Q3AP01_CEPFO</name>
<dbReference type="OrthoDB" id="1909174at2759"/>